<dbReference type="SUPFAM" id="SSF56059">
    <property type="entry name" value="Glutathione synthetase ATP-binding domain-like"/>
    <property type="match status" value="1"/>
</dbReference>
<feature type="binding site" evidence="10">
    <location>
        <position position="281"/>
    </location>
    <ligand>
        <name>1D-myo-inositol 1,3,4-trisphosphate</name>
        <dbReference type="ChEBI" id="CHEBI:58414"/>
    </ligand>
</feature>
<feature type="binding site" evidence="10">
    <location>
        <position position="58"/>
    </location>
    <ligand>
        <name>1D-myo-inositol 1,3,4-trisphosphate</name>
        <dbReference type="ChEBI" id="CHEBI:58414"/>
    </ligand>
</feature>
<keyword evidence="7 9" id="KW-0067">ATP-binding</keyword>
<dbReference type="OrthoDB" id="25308at2759"/>
<dbReference type="STRING" id="88036.D8RSZ8"/>
<feature type="binding site" evidence="10">
    <location>
        <position position="200"/>
    </location>
    <ligand>
        <name>ATP</name>
        <dbReference type="ChEBI" id="CHEBI:30616"/>
    </ligand>
</feature>
<dbReference type="GO" id="GO:0005524">
    <property type="term" value="F:ATP binding"/>
    <property type="evidence" value="ECO:0007669"/>
    <property type="project" value="UniProtKB-UniRule"/>
</dbReference>
<feature type="binding site" evidence="10">
    <location>
        <position position="185"/>
    </location>
    <ligand>
        <name>1D-myo-inositol 1,3,4-trisphosphate</name>
        <dbReference type="ChEBI" id="CHEBI:58414"/>
    </ligand>
</feature>
<dbReference type="PIRSF" id="PIRSF038186">
    <property type="entry name" value="ITPK"/>
    <property type="match status" value="1"/>
</dbReference>
<feature type="binding site" evidence="10">
    <location>
        <position position="17"/>
    </location>
    <ligand>
        <name>1D-myo-inositol 1,3,4-trisphosphate</name>
        <dbReference type="ChEBI" id="CHEBI:58414"/>
    </ligand>
</feature>
<dbReference type="EC" id="2.7.1.134" evidence="9"/>
<dbReference type="InterPro" id="IPR011761">
    <property type="entry name" value="ATP-grasp"/>
</dbReference>
<dbReference type="EMBL" id="GL377589">
    <property type="protein sequence ID" value="EFJ24428.1"/>
    <property type="molecule type" value="Genomic_DNA"/>
</dbReference>
<keyword evidence="3 9" id="KW-0808">Transferase</keyword>
<dbReference type="PROSITE" id="PS50975">
    <property type="entry name" value="ATP_GRASP"/>
    <property type="match status" value="1"/>
</dbReference>
<evidence type="ECO:0000256" key="11">
    <source>
        <dbReference type="PIRSR" id="PIRSR038186-2"/>
    </source>
</evidence>
<keyword evidence="8 9" id="KW-0460">Magnesium</keyword>
<comment type="function">
    <text evidence="9">Kinase that can phosphorylate various inositol polyphosphate such as Ins(3,4,5,6)P4 or Ins(1,3,4)P3.</text>
</comment>
<dbReference type="GO" id="GO:0052725">
    <property type="term" value="F:inositol-1,3,4-trisphosphate 6-kinase activity"/>
    <property type="evidence" value="ECO:0000318"/>
    <property type="project" value="GO_Central"/>
</dbReference>
<feature type="domain" description="ATP-grasp" evidence="12">
    <location>
        <begin position="104"/>
        <end position="308"/>
    </location>
</feature>
<name>D8RSZ8_SELML</name>
<dbReference type="GO" id="GO:0047325">
    <property type="term" value="F:inositol-3,4,5,6-tetrakisphosphate 1-kinase activity"/>
    <property type="evidence" value="ECO:0000318"/>
    <property type="project" value="GO_Central"/>
</dbReference>
<evidence type="ECO:0000256" key="3">
    <source>
        <dbReference type="ARBA" id="ARBA00022679"/>
    </source>
</evidence>
<evidence type="ECO:0000256" key="5">
    <source>
        <dbReference type="ARBA" id="ARBA00022741"/>
    </source>
</evidence>
<accession>D8RSZ8</accession>
<dbReference type="KEGG" id="smo:SELMODRAFT_232261"/>
<evidence type="ECO:0000256" key="6">
    <source>
        <dbReference type="ARBA" id="ARBA00022777"/>
    </source>
</evidence>
<organism evidence="14">
    <name type="scientific">Selaginella moellendorffii</name>
    <name type="common">Spikemoss</name>
    <dbReference type="NCBI Taxonomy" id="88036"/>
    <lineage>
        <taxon>Eukaryota</taxon>
        <taxon>Viridiplantae</taxon>
        <taxon>Streptophyta</taxon>
        <taxon>Embryophyta</taxon>
        <taxon>Tracheophyta</taxon>
        <taxon>Lycopodiopsida</taxon>
        <taxon>Selaginellales</taxon>
        <taxon>Selaginellaceae</taxon>
        <taxon>Selaginella</taxon>
    </lineage>
</organism>
<feature type="binding site" evidence="10">
    <location>
        <begin position="174"/>
        <end position="185"/>
    </location>
    <ligand>
        <name>ATP</name>
        <dbReference type="ChEBI" id="CHEBI:30616"/>
    </ligand>
</feature>
<reference evidence="13 14" key="1">
    <citation type="journal article" date="2011" name="Science">
        <title>The Selaginella genome identifies genetic changes associated with the evolution of vascular plants.</title>
        <authorList>
            <person name="Banks J.A."/>
            <person name="Nishiyama T."/>
            <person name="Hasebe M."/>
            <person name="Bowman J.L."/>
            <person name="Gribskov M."/>
            <person name="dePamphilis C."/>
            <person name="Albert V.A."/>
            <person name="Aono N."/>
            <person name="Aoyama T."/>
            <person name="Ambrose B.A."/>
            <person name="Ashton N.W."/>
            <person name="Axtell M.J."/>
            <person name="Barker E."/>
            <person name="Barker M.S."/>
            <person name="Bennetzen J.L."/>
            <person name="Bonawitz N.D."/>
            <person name="Chapple C."/>
            <person name="Cheng C."/>
            <person name="Correa L.G."/>
            <person name="Dacre M."/>
            <person name="DeBarry J."/>
            <person name="Dreyer I."/>
            <person name="Elias M."/>
            <person name="Engstrom E.M."/>
            <person name="Estelle M."/>
            <person name="Feng L."/>
            <person name="Finet C."/>
            <person name="Floyd S.K."/>
            <person name="Frommer W.B."/>
            <person name="Fujita T."/>
            <person name="Gramzow L."/>
            <person name="Gutensohn M."/>
            <person name="Harholt J."/>
            <person name="Hattori M."/>
            <person name="Heyl A."/>
            <person name="Hirai T."/>
            <person name="Hiwatashi Y."/>
            <person name="Ishikawa M."/>
            <person name="Iwata M."/>
            <person name="Karol K.G."/>
            <person name="Koehler B."/>
            <person name="Kolukisaoglu U."/>
            <person name="Kubo M."/>
            <person name="Kurata T."/>
            <person name="Lalonde S."/>
            <person name="Li K."/>
            <person name="Li Y."/>
            <person name="Litt A."/>
            <person name="Lyons E."/>
            <person name="Manning G."/>
            <person name="Maruyama T."/>
            <person name="Michael T.P."/>
            <person name="Mikami K."/>
            <person name="Miyazaki S."/>
            <person name="Morinaga S."/>
            <person name="Murata T."/>
            <person name="Mueller-Roeber B."/>
            <person name="Nelson D.R."/>
            <person name="Obara M."/>
            <person name="Oguri Y."/>
            <person name="Olmstead R.G."/>
            <person name="Onodera N."/>
            <person name="Petersen B.L."/>
            <person name="Pils B."/>
            <person name="Prigge M."/>
            <person name="Rensing S.A."/>
            <person name="Riano-Pachon D.M."/>
            <person name="Roberts A.W."/>
            <person name="Sato Y."/>
            <person name="Scheller H.V."/>
            <person name="Schulz B."/>
            <person name="Schulz C."/>
            <person name="Shakirov E.V."/>
            <person name="Shibagaki N."/>
            <person name="Shinohara N."/>
            <person name="Shippen D.E."/>
            <person name="Soerensen I."/>
            <person name="Sotooka R."/>
            <person name="Sugimoto N."/>
            <person name="Sugita M."/>
            <person name="Sumikawa N."/>
            <person name="Tanurdzic M."/>
            <person name="Theissen G."/>
            <person name="Ulvskov P."/>
            <person name="Wakazuki S."/>
            <person name="Weng J.K."/>
            <person name="Willats W.W."/>
            <person name="Wipf D."/>
            <person name="Wolf P.G."/>
            <person name="Yang L."/>
            <person name="Zimmer A.D."/>
            <person name="Zhu Q."/>
            <person name="Mitros T."/>
            <person name="Hellsten U."/>
            <person name="Loque D."/>
            <person name="Otillar R."/>
            <person name="Salamov A."/>
            <person name="Schmutz J."/>
            <person name="Shapiro H."/>
            <person name="Lindquist E."/>
            <person name="Lucas S."/>
            <person name="Rokhsar D."/>
            <person name="Grigoriev I.V."/>
        </authorList>
    </citation>
    <scope>NUCLEOTIDE SEQUENCE [LARGE SCALE GENOMIC DNA]</scope>
</reference>
<keyword evidence="6 9" id="KW-0418">Kinase</keyword>
<feature type="binding site" evidence="10">
    <location>
        <position position="285"/>
    </location>
    <ligand>
        <name>1D-myo-inositol 1,3,4-trisphosphate</name>
        <dbReference type="ChEBI" id="CHEBI:58414"/>
    </ligand>
</feature>
<dbReference type="Gene3D" id="3.30.470.20">
    <property type="entry name" value="ATP-grasp fold, B domain"/>
    <property type="match status" value="1"/>
</dbReference>
<evidence type="ECO:0000256" key="10">
    <source>
        <dbReference type="PIRSR" id="PIRSR038186-1"/>
    </source>
</evidence>
<evidence type="ECO:0000256" key="2">
    <source>
        <dbReference type="ARBA" id="ARBA00011245"/>
    </source>
</evidence>
<evidence type="ECO:0000313" key="14">
    <source>
        <dbReference type="Proteomes" id="UP000001514"/>
    </source>
</evidence>
<dbReference type="eggNOG" id="ENOG502QQS1">
    <property type="taxonomic scope" value="Eukaryota"/>
</dbReference>
<comment type="cofactor">
    <cofactor evidence="9 11">
        <name>Mg(2+)</name>
        <dbReference type="ChEBI" id="CHEBI:18420"/>
    </cofactor>
    <text evidence="9 11">Binds 2 magnesium ions per subunit.</text>
</comment>
<dbReference type="Pfam" id="PF05770">
    <property type="entry name" value="Ins134_P3_kin"/>
    <property type="match status" value="1"/>
</dbReference>
<dbReference type="GO" id="GO:0052726">
    <property type="term" value="F:inositol-1,3,4-trisphosphate 5-kinase activity"/>
    <property type="evidence" value="ECO:0000318"/>
    <property type="project" value="GO_Central"/>
</dbReference>
<feature type="binding site" evidence="11">
    <location>
        <position position="279"/>
    </location>
    <ligand>
        <name>Mg(2+)</name>
        <dbReference type="ChEBI" id="CHEBI:18420"/>
        <label>2</label>
    </ligand>
</feature>
<dbReference type="PANTHER" id="PTHR14217:SF24">
    <property type="entry name" value="INOSITOL-TETRAKISPHOSPHATE 1-KINASE 1"/>
    <property type="match status" value="1"/>
</dbReference>
<keyword evidence="4 9" id="KW-0479">Metal-binding</keyword>
<dbReference type="Proteomes" id="UP000001514">
    <property type="component" value="Unassembled WGS sequence"/>
</dbReference>
<evidence type="ECO:0000256" key="8">
    <source>
        <dbReference type="ARBA" id="ARBA00022842"/>
    </source>
</evidence>
<dbReference type="GO" id="GO:0000287">
    <property type="term" value="F:magnesium ion binding"/>
    <property type="evidence" value="ECO:0007669"/>
    <property type="project" value="InterPro"/>
</dbReference>
<evidence type="ECO:0000256" key="1">
    <source>
        <dbReference type="ARBA" id="ARBA00009601"/>
    </source>
</evidence>
<feature type="binding site" evidence="11">
    <location>
        <position position="281"/>
    </location>
    <ligand>
        <name>Mg(2+)</name>
        <dbReference type="ChEBI" id="CHEBI:18420"/>
        <label>2</label>
    </ligand>
</feature>
<evidence type="ECO:0000256" key="7">
    <source>
        <dbReference type="ARBA" id="ARBA00022840"/>
    </source>
</evidence>
<dbReference type="HOGENOM" id="CLU_041857_0_0_1"/>
<feature type="binding site" evidence="10">
    <location>
        <position position="142"/>
    </location>
    <ligand>
        <name>ATP</name>
        <dbReference type="ChEBI" id="CHEBI:30616"/>
    </ligand>
</feature>
<proteinExistence type="inferred from homology"/>
<dbReference type="FunCoup" id="D8RSZ8">
    <property type="interactions" value="2345"/>
</dbReference>
<dbReference type="InterPro" id="IPR040464">
    <property type="entry name" value="InsP(3)kin_ATP-grasp"/>
</dbReference>
<dbReference type="AlphaFoldDB" id="D8RSZ8"/>
<dbReference type="GO" id="GO:0032957">
    <property type="term" value="P:inositol trisphosphate metabolic process"/>
    <property type="evidence" value="ECO:0007669"/>
    <property type="project" value="InterPro"/>
</dbReference>
<keyword evidence="5 9" id="KW-0547">Nucleotide-binding</keyword>
<dbReference type="Gramene" id="EFJ24428">
    <property type="protein sequence ID" value="EFJ24428"/>
    <property type="gene ID" value="SELMODRAFT_232261"/>
</dbReference>
<dbReference type="PANTHER" id="PTHR14217">
    <property type="entry name" value="INOSITOL-TETRAKISPHOSPHATE 1-KINASE"/>
    <property type="match status" value="1"/>
</dbReference>
<feature type="binding site" evidence="11">
    <location>
        <position position="279"/>
    </location>
    <ligand>
        <name>Mg(2+)</name>
        <dbReference type="ChEBI" id="CHEBI:18420"/>
        <label>1</label>
    </ligand>
</feature>
<dbReference type="Pfam" id="PF17927">
    <property type="entry name" value="Ins134_P3_kin_N"/>
    <property type="match status" value="1"/>
</dbReference>
<dbReference type="InterPro" id="IPR008656">
    <property type="entry name" value="Inositol_tetrakis-P_1-kinase"/>
</dbReference>
<comment type="similarity">
    <text evidence="1 9">Belongs to the ITPK1 family.</text>
</comment>
<feature type="binding site" evidence="11">
    <location>
        <position position="264"/>
    </location>
    <ligand>
        <name>Mg(2+)</name>
        <dbReference type="ChEBI" id="CHEBI:18420"/>
        <label>1</label>
    </ligand>
</feature>
<comment type="catalytic activity">
    <reaction evidence="9">
        <text>1D-myo-inositol 3,4,5,6-tetrakisphosphate + ATP = 1D-myo-inositol 1,3,4,5,6-pentakisphosphate + ADP + H(+)</text>
        <dbReference type="Rhea" id="RHEA:12452"/>
        <dbReference type="ChEBI" id="CHEBI:15378"/>
        <dbReference type="ChEBI" id="CHEBI:30616"/>
        <dbReference type="ChEBI" id="CHEBI:57539"/>
        <dbReference type="ChEBI" id="CHEBI:57733"/>
        <dbReference type="ChEBI" id="CHEBI:456216"/>
        <dbReference type="EC" id="2.7.1.134"/>
    </reaction>
</comment>
<sequence length="316" mass="35211">MSGEDRFEVGYALAQKKQKSFVQPSLVEHARSRGIDMVCIDLDKPLVEQGPFDAILHKLSGKEWHKELEEYEKKHPDVIIIDSPDAIERLHNRISMLQAVSDLQVGDEQETFGIPKQSVMDRADCLGDLKAMSGLKFPVIAKPLVADGSAKSHAMSLIFNQEGLTKLKPPVVLQEFVNHGGVIFKVYVVGDYVKCVKRRSLPDVPEDELNRSEALCFSQISNMGSTQQCGASDYLQAELPPTKFVAELAKGLRENLGLRLFNFDLIRDSKAGNHYHVIDINYFPGYAKMPAYETVLTDFFLSLAKLKASSNTPVAN</sequence>
<evidence type="ECO:0000256" key="9">
    <source>
        <dbReference type="PIRNR" id="PIRNR038186"/>
    </source>
</evidence>
<gene>
    <name evidence="13" type="ORF">SELMODRAFT_232261</name>
</gene>
<evidence type="ECO:0000256" key="4">
    <source>
        <dbReference type="ARBA" id="ARBA00022723"/>
    </source>
</evidence>
<evidence type="ECO:0000259" key="12">
    <source>
        <dbReference type="PROSITE" id="PS50975"/>
    </source>
</evidence>
<dbReference type="OMA" id="MVTKKSH"/>
<feature type="binding site" evidence="10">
    <location>
        <position position="153"/>
    </location>
    <ligand>
        <name>1D-myo-inositol 1,3,4-trisphosphate</name>
        <dbReference type="ChEBI" id="CHEBI:58414"/>
    </ligand>
</feature>
<feature type="binding site" evidence="10">
    <location>
        <position position="93"/>
    </location>
    <ligand>
        <name>ATP</name>
        <dbReference type="ChEBI" id="CHEBI:30616"/>
    </ligand>
</feature>
<dbReference type="InterPro" id="IPR041429">
    <property type="entry name" value="ITPK1_N"/>
</dbReference>
<comment type="subunit">
    <text evidence="2 9">Monomer.</text>
</comment>
<evidence type="ECO:0000313" key="13">
    <source>
        <dbReference type="EMBL" id="EFJ24428.1"/>
    </source>
</evidence>
<keyword evidence="14" id="KW-1185">Reference proteome</keyword>
<protein>
    <recommendedName>
        <fullName evidence="9">Inositol-tetrakisphosphate 1-kinase</fullName>
        <ecNumber evidence="9">2.7.1.134</ecNumber>
    </recommendedName>
</protein>
<dbReference type="InParanoid" id="D8RSZ8"/>